<dbReference type="EMBL" id="OX459119">
    <property type="protein sequence ID" value="CAI9095402.1"/>
    <property type="molecule type" value="Genomic_DNA"/>
</dbReference>
<protein>
    <submittedName>
        <fullName evidence="1">OLC1v1031348C1</fullName>
    </submittedName>
</protein>
<evidence type="ECO:0000313" key="1">
    <source>
        <dbReference type="EMBL" id="CAI9095402.1"/>
    </source>
</evidence>
<gene>
    <name evidence="1" type="ORF">OLC1_LOCUS6388</name>
</gene>
<organism evidence="1 2">
    <name type="scientific">Oldenlandia corymbosa var. corymbosa</name>
    <dbReference type="NCBI Taxonomy" id="529605"/>
    <lineage>
        <taxon>Eukaryota</taxon>
        <taxon>Viridiplantae</taxon>
        <taxon>Streptophyta</taxon>
        <taxon>Embryophyta</taxon>
        <taxon>Tracheophyta</taxon>
        <taxon>Spermatophyta</taxon>
        <taxon>Magnoliopsida</taxon>
        <taxon>eudicotyledons</taxon>
        <taxon>Gunneridae</taxon>
        <taxon>Pentapetalae</taxon>
        <taxon>asterids</taxon>
        <taxon>lamiids</taxon>
        <taxon>Gentianales</taxon>
        <taxon>Rubiaceae</taxon>
        <taxon>Rubioideae</taxon>
        <taxon>Spermacoceae</taxon>
        <taxon>Hedyotis-Oldenlandia complex</taxon>
        <taxon>Oldenlandia</taxon>
    </lineage>
</organism>
<dbReference type="Proteomes" id="UP001161247">
    <property type="component" value="Chromosome 2"/>
</dbReference>
<keyword evidence="2" id="KW-1185">Reference proteome</keyword>
<evidence type="ECO:0000313" key="2">
    <source>
        <dbReference type="Proteomes" id="UP001161247"/>
    </source>
</evidence>
<accession>A0AAV1CLM6</accession>
<reference evidence="1" key="1">
    <citation type="submission" date="2023-03" db="EMBL/GenBank/DDBJ databases">
        <authorList>
            <person name="Julca I."/>
        </authorList>
    </citation>
    <scope>NUCLEOTIDE SEQUENCE</scope>
</reference>
<dbReference type="AlphaFoldDB" id="A0AAV1CLM6"/>
<sequence length="151" mass="16680">MGLFRRIAGFLGIGKDEAEELKGNDDDNDVVPRAVPVPNMPRKGFSVPVQVPVDRPASGPVLVPCPAGNGGVQGLRWYAKRLCIDEDGDVADEFICEAPPNKIMRAEDHLEPLPRFEVKCNTRPVKMCNLVRSENGKIQMSVESQGRLEWL</sequence>
<name>A0AAV1CLM6_OLDCO</name>
<dbReference type="PANTHER" id="PTHR35750:SF1">
    <property type="entry name" value="PHOSPHOLIPID HYDROPEROXIDE GLUTATHIONE PEROXIDASE"/>
    <property type="match status" value="1"/>
</dbReference>
<proteinExistence type="predicted"/>
<dbReference type="PANTHER" id="PTHR35750">
    <property type="entry name" value="PHOSPHOLIPID HYDROPEROXIDE GLUTATHIONE PEROXIDASE"/>
    <property type="match status" value="1"/>
</dbReference>